<dbReference type="PANTHER" id="PTHR43820:SF4">
    <property type="entry name" value="HIGH-AFFINITY BRANCHED-CHAIN AMINO ACID TRANSPORT ATP-BINDING PROTEIN LIVF"/>
    <property type="match status" value="1"/>
</dbReference>
<dbReference type="HOGENOM" id="CLU_000604_1_2_7"/>
<dbReference type="Proteomes" id="UP000000739">
    <property type="component" value="Chromosome"/>
</dbReference>
<keyword evidence="2" id="KW-0813">Transport</keyword>
<evidence type="ECO:0000256" key="4">
    <source>
        <dbReference type="ARBA" id="ARBA00022840"/>
    </source>
</evidence>
<dbReference type="CDD" id="cd03224">
    <property type="entry name" value="ABC_TM1139_LivF_branched"/>
    <property type="match status" value="1"/>
</dbReference>
<dbReference type="InterPro" id="IPR030660">
    <property type="entry name" value="ABC_branched_ATPase_LivF/BraG"/>
</dbReference>
<evidence type="ECO:0000313" key="8">
    <source>
        <dbReference type="Proteomes" id="UP000000739"/>
    </source>
</evidence>
<sequence>MLLDIKNLHVKYGNVEALHGIDVEVEEGEIVTLLGANGAGKTTTLNAISGLVNVTKGEIVFSGEALHKLPAHKVVTRKITQSPEGRRVFGVLTVQENLNLGAFTSKNKERVAKSLEWIYELFPRLAERRTQLAGTLSGGEQQMLAIGRALMSNPKLLLLDEPSLGLAPVLVNQIFKTVRQINQAGVTVMLVEQNARMALKLAHRGYVMEVGKIVMADSAQALLKNPDVLQAYLGGAE</sequence>
<dbReference type="SUPFAM" id="SSF52540">
    <property type="entry name" value="P-loop containing nucleoside triphosphate hydrolases"/>
    <property type="match status" value="1"/>
</dbReference>
<organism evidence="7 8">
    <name type="scientific">Desulfatibacillum aliphaticivorans</name>
    <dbReference type="NCBI Taxonomy" id="218208"/>
    <lineage>
        <taxon>Bacteria</taxon>
        <taxon>Pseudomonadati</taxon>
        <taxon>Thermodesulfobacteriota</taxon>
        <taxon>Desulfobacteria</taxon>
        <taxon>Desulfobacterales</taxon>
        <taxon>Desulfatibacillaceae</taxon>
        <taxon>Desulfatibacillum</taxon>
    </lineage>
</organism>
<dbReference type="GO" id="GO:0005524">
    <property type="term" value="F:ATP binding"/>
    <property type="evidence" value="ECO:0007669"/>
    <property type="project" value="UniProtKB-KW"/>
</dbReference>
<evidence type="ECO:0000256" key="2">
    <source>
        <dbReference type="ARBA" id="ARBA00022448"/>
    </source>
</evidence>
<dbReference type="PROSITE" id="PS50893">
    <property type="entry name" value="ABC_TRANSPORTER_2"/>
    <property type="match status" value="1"/>
</dbReference>
<comment type="similarity">
    <text evidence="1">Belongs to the ABC transporter superfamily.</text>
</comment>
<dbReference type="EMBL" id="CP001322">
    <property type="protein sequence ID" value="ACL05630.1"/>
    <property type="molecule type" value="Genomic_DNA"/>
</dbReference>
<keyword evidence="4" id="KW-0067">ATP-binding</keyword>
<dbReference type="InterPro" id="IPR017871">
    <property type="entry name" value="ABC_transporter-like_CS"/>
</dbReference>
<dbReference type="GO" id="GO:0016887">
    <property type="term" value="F:ATP hydrolysis activity"/>
    <property type="evidence" value="ECO:0007669"/>
    <property type="project" value="InterPro"/>
</dbReference>
<dbReference type="eggNOG" id="COG0410">
    <property type="taxonomic scope" value="Bacteria"/>
</dbReference>
<evidence type="ECO:0000256" key="3">
    <source>
        <dbReference type="ARBA" id="ARBA00022741"/>
    </source>
</evidence>
<feature type="domain" description="ABC transporter" evidence="6">
    <location>
        <begin position="3"/>
        <end position="235"/>
    </location>
</feature>
<accession>B8FJG1</accession>
<keyword evidence="8" id="KW-1185">Reference proteome</keyword>
<dbReference type="Gene3D" id="3.40.50.300">
    <property type="entry name" value="P-loop containing nucleotide triphosphate hydrolases"/>
    <property type="match status" value="1"/>
</dbReference>
<dbReference type="GO" id="GO:0015658">
    <property type="term" value="F:branched-chain amino acid transmembrane transporter activity"/>
    <property type="evidence" value="ECO:0007669"/>
    <property type="project" value="InterPro"/>
</dbReference>
<dbReference type="InterPro" id="IPR003593">
    <property type="entry name" value="AAA+_ATPase"/>
</dbReference>
<evidence type="ECO:0000256" key="5">
    <source>
        <dbReference type="ARBA" id="ARBA00022970"/>
    </source>
</evidence>
<protein>
    <submittedName>
        <fullName evidence="7">ABC transporter related</fullName>
    </submittedName>
</protein>
<dbReference type="GO" id="GO:0015807">
    <property type="term" value="P:L-amino acid transport"/>
    <property type="evidence" value="ECO:0007669"/>
    <property type="project" value="TreeGrafter"/>
</dbReference>
<dbReference type="PIRSF" id="PIRSF039137">
    <property type="entry name" value="ABC_branched_ATPase"/>
    <property type="match status" value="1"/>
</dbReference>
<evidence type="ECO:0000313" key="7">
    <source>
        <dbReference type="EMBL" id="ACL05630.1"/>
    </source>
</evidence>
<keyword evidence="3" id="KW-0547">Nucleotide-binding</keyword>
<gene>
    <name evidence="7" type="ordered locus">Dalk_3944</name>
</gene>
<dbReference type="PANTHER" id="PTHR43820">
    <property type="entry name" value="HIGH-AFFINITY BRANCHED-CHAIN AMINO ACID TRANSPORT ATP-BINDING PROTEIN LIVF"/>
    <property type="match status" value="1"/>
</dbReference>
<dbReference type="KEGG" id="dal:Dalk_3944"/>
<proteinExistence type="inferred from homology"/>
<dbReference type="SMART" id="SM00382">
    <property type="entry name" value="AAA"/>
    <property type="match status" value="1"/>
</dbReference>
<dbReference type="InterPro" id="IPR052156">
    <property type="entry name" value="BCAA_Transport_ATP-bd_LivF"/>
</dbReference>
<dbReference type="Pfam" id="PF00005">
    <property type="entry name" value="ABC_tran"/>
    <property type="match status" value="1"/>
</dbReference>
<evidence type="ECO:0000259" key="6">
    <source>
        <dbReference type="PROSITE" id="PS50893"/>
    </source>
</evidence>
<dbReference type="PROSITE" id="PS00211">
    <property type="entry name" value="ABC_TRANSPORTER_1"/>
    <property type="match status" value="1"/>
</dbReference>
<evidence type="ECO:0000256" key="1">
    <source>
        <dbReference type="ARBA" id="ARBA00005417"/>
    </source>
</evidence>
<keyword evidence="5" id="KW-0029">Amino-acid transport</keyword>
<dbReference type="InterPro" id="IPR027417">
    <property type="entry name" value="P-loop_NTPase"/>
</dbReference>
<name>B8FJG1_DESAL</name>
<dbReference type="InterPro" id="IPR003439">
    <property type="entry name" value="ABC_transporter-like_ATP-bd"/>
</dbReference>
<dbReference type="RefSeq" id="WP_015948679.1">
    <property type="nucleotide sequence ID" value="NC_011768.1"/>
</dbReference>
<dbReference type="AlphaFoldDB" id="B8FJG1"/>
<reference evidence="7 8" key="1">
    <citation type="journal article" date="2012" name="Environ. Microbiol.">
        <title>The genome sequence of Desulfatibacillum alkenivorans AK-01: a blueprint for anaerobic alkane oxidation.</title>
        <authorList>
            <person name="Callaghan A.V."/>
            <person name="Morris B.E."/>
            <person name="Pereira I.A."/>
            <person name="McInerney M.J."/>
            <person name="Austin R.N."/>
            <person name="Groves J.T."/>
            <person name="Kukor J.J."/>
            <person name="Suflita J.M."/>
            <person name="Young L.Y."/>
            <person name="Zylstra G.J."/>
            <person name="Wawrik B."/>
        </authorList>
    </citation>
    <scope>NUCLEOTIDE SEQUENCE [LARGE SCALE GENOMIC DNA]</scope>
    <source>
        <strain evidence="7 8">AK-01</strain>
    </source>
</reference>